<dbReference type="AlphaFoldDB" id="A0A8J2UKU6"/>
<feature type="transmembrane region" description="Helical" evidence="12">
    <location>
        <begin position="188"/>
        <end position="212"/>
    </location>
</feature>
<keyword evidence="9 11" id="KW-0807">Transducer</keyword>
<dbReference type="Pfam" id="PF02203">
    <property type="entry name" value="TarH"/>
    <property type="match status" value="1"/>
</dbReference>
<dbReference type="PANTHER" id="PTHR43531">
    <property type="entry name" value="PROTEIN ICFG"/>
    <property type="match status" value="1"/>
</dbReference>
<feature type="domain" description="HAMP" evidence="14">
    <location>
        <begin position="213"/>
        <end position="265"/>
    </location>
</feature>
<feature type="transmembrane region" description="Helical" evidence="12">
    <location>
        <begin position="12"/>
        <end position="33"/>
    </location>
</feature>
<evidence type="ECO:0000256" key="9">
    <source>
        <dbReference type="ARBA" id="ARBA00023224"/>
    </source>
</evidence>
<dbReference type="FunFam" id="1.10.287.950:FF:000002">
    <property type="entry name" value="Methyl-accepting chemotaxis protein"/>
    <property type="match status" value="1"/>
</dbReference>
<comment type="similarity">
    <text evidence="10">Belongs to the methyl-accepting chemotaxis (MCP) protein family.</text>
</comment>
<dbReference type="InterPro" id="IPR004089">
    <property type="entry name" value="MCPsignal_dom"/>
</dbReference>
<dbReference type="PROSITE" id="PS50885">
    <property type="entry name" value="HAMP"/>
    <property type="match status" value="1"/>
</dbReference>
<keyword evidence="6 12" id="KW-0812">Transmembrane</keyword>
<dbReference type="Gene3D" id="1.20.120.30">
    <property type="entry name" value="Aspartate receptor, ligand-binding domain"/>
    <property type="match status" value="1"/>
</dbReference>
<protein>
    <submittedName>
        <fullName evidence="15">Methyl-accepting chemotaxis protein</fullName>
    </submittedName>
</protein>
<dbReference type="GO" id="GO:0005886">
    <property type="term" value="C:plasma membrane"/>
    <property type="evidence" value="ECO:0007669"/>
    <property type="project" value="UniProtKB-SubCell"/>
</dbReference>
<dbReference type="SUPFAM" id="SSF58104">
    <property type="entry name" value="Methyl-accepting chemotaxis protein (MCP) signaling domain"/>
    <property type="match status" value="1"/>
</dbReference>
<evidence type="ECO:0000256" key="3">
    <source>
        <dbReference type="ARBA" id="ARBA00022481"/>
    </source>
</evidence>
<organism evidence="15 16">
    <name type="scientific">Oxalicibacterium flavum</name>
    <dbReference type="NCBI Taxonomy" id="179467"/>
    <lineage>
        <taxon>Bacteria</taxon>
        <taxon>Pseudomonadati</taxon>
        <taxon>Pseudomonadota</taxon>
        <taxon>Betaproteobacteria</taxon>
        <taxon>Burkholderiales</taxon>
        <taxon>Oxalobacteraceae</taxon>
        <taxon>Oxalicibacterium</taxon>
    </lineage>
</organism>
<evidence type="ECO:0000256" key="8">
    <source>
        <dbReference type="ARBA" id="ARBA00023136"/>
    </source>
</evidence>
<dbReference type="InterPro" id="IPR051310">
    <property type="entry name" value="MCP_chemotaxis"/>
</dbReference>
<evidence type="ECO:0000313" key="15">
    <source>
        <dbReference type="EMBL" id="GGB97583.1"/>
    </source>
</evidence>
<evidence type="ECO:0000256" key="4">
    <source>
        <dbReference type="ARBA" id="ARBA00022500"/>
    </source>
</evidence>
<dbReference type="InterPro" id="IPR004090">
    <property type="entry name" value="Chemotax_Me-accpt_rcpt"/>
</dbReference>
<evidence type="ECO:0000256" key="12">
    <source>
        <dbReference type="SAM" id="Phobius"/>
    </source>
</evidence>
<evidence type="ECO:0000256" key="5">
    <source>
        <dbReference type="ARBA" id="ARBA00022519"/>
    </source>
</evidence>
<comment type="caution">
    <text evidence="15">The sequence shown here is derived from an EMBL/GenBank/DDBJ whole genome shotgun (WGS) entry which is preliminary data.</text>
</comment>
<dbReference type="GO" id="GO:0007165">
    <property type="term" value="P:signal transduction"/>
    <property type="evidence" value="ECO:0007669"/>
    <property type="project" value="UniProtKB-KW"/>
</dbReference>
<dbReference type="InterPro" id="IPR035440">
    <property type="entry name" value="4HB_MCP_dom_sf"/>
</dbReference>
<dbReference type="CDD" id="cd11386">
    <property type="entry name" value="MCP_signal"/>
    <property type="match status" value="1"/>
</dbReference>
<evidence type="ECO:0000256" key="2">
    <source>
        <dbReference type="ARBA" id="ARBA00022475"/>
    </source>
</evidence>
<proteinExistence type="inferred from homology"/>
<name>A0A8J2UKU6_9BURK</name>
<comment type="subcellular location">
    <subcellularLocation>
        <location evidence="1">Cell inner membrane</location>
        <topology evidence="1">Multi-pass membrane protein</topology>
    </subcellularLocation>
</comment>
<dbReference type="InterPro" id="IPR003122">
    <property type="entry name" value="Tar_rcpt_lig-bd"/>
</dbReference>
<dbReference type="Proteomes" id="UP000620266">
    <property type="component" value="Unassembled WGS sequence"/>
</dbReference>
<dbReference type="PANTHER" id="PTHR43531:SF14">
    <property type="entry name" value="METHYL-ACCEPTING CHEMOTAXIS PROTEIN I-RELATED"/>
    <property type="match status" value="1"/>
</dbReference>
<dbReference type="SUPFAM" id="SSF47170">
    <property type="entry name" value="Aspartate receptor, ligand-binding domain"/>
    <property type="match status" value="1"/>
</dbReference>
<evidence type="ECO:0000259" key="14">
    <source>
        <dbReference type="PROSITE" id="PS50885"/>
    </source>
</evidence>
<evidence type="ECO:0000259" key="13">
    <source>
        <dbReference type="PROSITE" id="PS50111"/>
    </source>
</evidence>
<evidence type="ECO:0000256" key="11">
    <source>
        <dbReference type="PROSITE-ProRule" id="PRU00284"/>
    </source>
</evidence>
<dbReference type="CDD" id="cd06225">
    <property type="entry name" value="HAMP"/>
    <property type="match status" value="1"/>
</dbReference>
<evidence type="ECO:0000256" key="6">
    <source>
        <dbReference type="ARBA" id="ARBA00022692"/>
    </source>
</evidence>
<keyword evidence="16" id="KW-1185">Reference proteome</keyword>
<dbReference type="Gene3D" id="1.10.287.950">
    <property type="entry name" value="Methyl-accepting chemotaxis protein"/>
    <property type="match status" value="1"/>
</dbReference>
<keyword evidence="5" id="KW-0997">Cell inner membrane</keyword>
<keyword evidence="2" id="KW-1003">Cell membrane</keyword>
<dbReference type="Pfam" id="PF00015">
    <property type="entry name" value="MCPsignal"/>
    <property type="match status" value="1"/>
</dbReference>
<sequence>MLNNVSIKFRLLLTMGFMGVMLIVGGAMGVLGLQESNRTTQQLYLNQMPATDNINVMLTRLLQARAAINRVAMLPHDEGAEDQLKRAERFYAESEEYWQKYLALPFFGDTERQLSQEVTEKRQLYLKEGKDELIGALRDGRVDDANVILLQKMSPLYQNLAKSANALVELQMKVAADAFNENQKMFTIFRAVAIGGVLSGLIVVAIWAYFLIRAINRPLTEMLEHFDAIADGDLTTRIEVKSKNEMGRLLLGLQKMQQRLAETVARVRESSLSIGTATTQIAAGNLDLSSRTEQQAASLEETASSMEELTSTVKQNADNARQANQLALSASEVAVRGGTVVSEVVDTMGSIDASARKIVDIIGVIDGIAFQTNILALNAAVEAARAGEQGRGFAVVAAEVRSLAQRSAAAAKEIKHLIDDSVHKVDQGSKLVATAGSTMQEVVDSVRHVTDIMGEIMAASQEQSSGIEQVNTAISQMDQVTQQNAALVEEAAAAAASLQEQASGLTSAVSIFRLNGADQQTQVIHPKTVARALPTTPAKKKSAPVLAATAAPALAAAGVAAGGEDDWEQF</sequence>
<dbReference type="Pfam" id="PF00672">
    <property type="entry name" value="HAMP"/>
    <property type="match status" value="1"/>
</dbReference>
<reference evidence="15" key="1">
    <citation type="journal article" date="2014" name="Int. J. Syst. Evol. Microbiol.">
        <title>Complete genome sequence of Corynebacterium casei LMG S-19264T (=DSM 44701T), isolated from a smear-ripened cheese.</title>
        <authorList>
            <consortium name="US DOE Joint Genome Institute (JGI-PGF)"/>
            <person name="Walter F."/>
            <person name="Albersmeier A."/>
            <person name="Kalinowski J."/>
            <person name="Ruckert C."/>
        </authorList>
    </citation>
    <scope>NUCLEOTIDE SEQUENCE</scope>
    <source>
        <strain evidence="15">CCM 7086</strain>
    </source>
</reference>
<keyword evidence="7 12" id="KW-1133">Transmembrane helix</keyword>
<dbReference type="GO" id="GO:0006935">
    <property type="term" value="P:chemotaxis"/>
    <property type="evidence" value="ECO:0007669"/>
    <property type="project" value="UniProtKB-KW"/>
</dbReference>
<dbReference type="SMART" id="SM00283">
    <property type="entry name" value="MA"/>
    <property type="match status" value="1"/>
</dbReference>
<keyword evidence="4" id="KW-0145">Chemotaxis</keyword>
<dbReference type="PRINTS" id="PR00260">
    <property type="entry name" value="CHEMTRNSDUCR"/>
</dbReference>
<evidence type="ECO:0000256" key="7">
    <source>
        <dbReference type="ARBA" id="ARBA00022989"/>
    </source>
</evidence>
<evidence type="ECO:0000256" key="10">
    <source>
        <dbReference type="ARBA" id="ARBA00029447"/>
    </source>
</evidence>
<keyword evidence="3" id="KW-0488">Methylation</keyword>
<dbReference type="GO" id="GO:0004888">
    <property type="term" value="F:transmembrane signaling receptor activity"/>
    <property type="evidence" value="ECO:0007669"/>
    <property type="project" value="InterPro"/>
</dbReference>
<dbReference type="SMART" id="SM00304">
    <property type="entry name" value="HAMP"/>
    <property type="match status" value="1"/>
</dbReference>
<evidence type="ECO:0000256" key="1">
    <source>
        <dbReference type="ARBA" id="ARBA00004429"/>
    </source>
</evidence>
<dbReference type="PROSITE" id="PS50111">
    <property type="entry name" value="CHEMOTAXIS_TRANSDUC_2"/>
    <property type="match status" value="1"/>
</dbReference>
<dbReference type="InterPro" id="IPR003660">
    <property type="entry name" value="HAMP_dom"/>
</dbReference>
<keyword evidence="8 12" id="KW-0472">Membrane</keyword>
<dbReference type="RefSeq" id="WP_188394784.1">
    <property type="nucleotide sequence ID" value="NZ_BMCG01000001.1"/>
</dbReference>
<evidence type="ECO:0000313" key="16">
    <source>
        <dbReference type="Proteomes" id="UP000620266"/>
    </source>
</evidence>
<accession>A0A8J2UKU6</accession>
<reference evidence="15" key="2">
    <citation type="submission" date="2020-09" db="EMBL/GenBank/DDBJ databases">
        <authorList>
            <person name="Sun Q."/>
            <person name="Sedlacek I."/>
        </authorList>
    </citation>
    <scope>NUCLEOTIDE SEQUENCE</scope>
    <source>
        <strain evidence="15">CCM 7086</strain>
    </source>
</reference>
<gene>
    <name evidence="15" type="ORF">GCM10007205_03580</name>
</gene>
<dbReference type="EMBL" id="BMCG01000001">
    <property type="protein sequence ID" value="GGB97583.1"/>
    <property type="molecule type" value="Genomic_DNA"/>
</dbReference>
<feature type="domain" description="Methyl-accepting transducer" evidence="13">
    <location>
        <begin position="270"/>
        <end position="499"/>
    </location>
</feature>